<feature type="region of interest" description="Disordered" evidence="1">
    <location>
        <begin position="55"/>
        <end position="87"/>
    </location>
</feature>
<feature type="compositionally biased region" description="Acidic residues" evidence="1">
    <location>
        <begin position="346"/>
        <end position="356"/>
    </location>
</feature>
<protein>
    <submittedName>
        <fullName evidence="2">Uncharacterized protein</fullName>
    </submittedName>
</protein>
<organism evidence="2 3">
    <name type="scientific">Multifurca ochricompacta</name>
    <dbReference type="NCBI Taxonomy" id="376703"/>
    <lineage>
        <taxon>Eukaryota</taxon>
        <taxon>Fungi</taxon>
        <taxon>Dikarya</taxon>
        <taxon>Basidiomycota</taxon>
        <taxon>Agaricomycotina</taxon>
        <taxon>Agaricomycetes</taxon>
        <taxon>Russulales</taxon>
        <taxon>Russulaceae</taxon>
        <taxon>Multifurca</taxon>
    </lineage>
</organism>
<proteinExistence type="predicted"/>
<dbReference type="EMBL" id="WTXG01000009">
    <property type="protein sequence ID" value="KAI0303383.1"/>
    <property type="molecule type" value="Genomic_DNA"/>
</dbReference>
<feature type="region of interest" description="Disordered" evidence="1">
    <location>
        <begin position="263"/>
        <end position="291"/>
    </location>
</feature>
<comment type="caution">
    <text evidence="2">The sequence shown here is derived from an EMBL/GenBank/DDBJ whole genome shotgun (WGS) entry which is preliminary data.</text>
</comment>
<reference evidence="2" key="1">
    <citation type="journal article" date="2022" name="New Phytol.">
        <title>Evolutionary transition to the ectomycorrhizal habit in the genomes of a hyperdiverse lineage of mushroom-forming fungi.</title>
        <authorList>
            <person name="Looney B."/>
            <person name="Miyauchi S."/>
            <person name="Morin E."/>
            <person name="Drula E."/>
            <person name="Courty P.E."/>
            <person name="Kohler A."/>
            <person name="Kuo A."/>
            <person name="LaButti K."/>
            <person name="Pangilinan J."/>
            <person name="Lipzen A."/>
            <person name="Riley R."/>
            <person name="Andreopoulos W."/>
            <person name="He G."/>
            <person name="Johnson J."/>
            <person name="Nolan M."/>
            <person name="Tritt A."/>
            <person name="Barry K.W."/>
            <person name="Grigoriev I.V."/>
            <person name="Nagy L.G."/>
            <person name="Hibbett D."/>
            <person name="Henrissat B."/>
            <person name="Matheny P.B."/>
            <person name="Labbe J."/>
            <person name="Martin F.M."/>
        </authorList>
    </citation>
    <scope>NUCLEOTIDE SEQUENCE</scope>
    <source>
        <strain evidence="2">BPL690</strain>
    </source>
</reference>
<dbReference type="AlphaFoldDB" id="A0AAD4M6M8"/>
<accession>A0AAD4M6M8</accession>
<feature type="region of interest" description="Disordered" evidence="1">
    <location>
        <begin position="312"/>
        <end position="378"/>
    </location>
</feature>
<feature type="region of interest" description="Disordered" evidence="1">
    <location>
        <begin position="203"/>
        <end position="226"/>
    </location>
</feature>
<name>A0AAD4M6M8_9AGAM</name>
<keyword evidence="3" id="KW-1185">Reference proteome</keyword>
<evidence type="ECO:0000256" key="1">
    <source>
        <dbReference type="SAM" id="MobiDB-lite"/>
    </source>
</evidence>
<sequence>MLRAHSLPFTHEHDLVPPPPLSVSSPSFQMPTVFVHPPEEEQEEAPPQCVFDATKESSKVETAFTQSKPDDMWPHTVPPSSVDSAQADSNLTIPRPDSSQSWLSSNPNLLGLASIPESPKRTKEREDDDIIEVMKVRRGEGMPDVTYAHGPVHALRKSKTLRSRAVQALRSIKNVGRAPRRPTGEHIILAKENGYTVKNPLTPAPATTDRHMKDLPTQSSTPRLKKRVSQPLSNLFGLGQGNSAAISPNVPVTASTSGRFRTMPYSRSASSSSTPALHLSTDELARPTSPTFSIRGTRHKFSFVNLQSIFSGSTTDPIEPGPEPQSVAPNTEAEESALPRTVQTPVDDEWYPEEDYDSPRWHADLGTMPRYEDESSSPERDIDFEMRLNSLHFDSFSFDADAF</sequence>
<dbReference type="Proteomes" id="UP001203297">
    <property type="component" value="Unassembled WGS sequence"/>
</dbReference>
<evidence type="ECO:0000313" key="3">
    <source>
        <dbReference type="Proteomes" id="UP001203297"/>
    </source>
</evidence>
<feature type="compositionally biased region" description="Polar residues" evidence="1">
    <location>
        <begin position="78"/>
        <end position="87"/>
    </location>
</feature>
<evidence type="ECO:0000313" key="2">
    <source>
        <dbReference type="EMBL" id="KAI0303383.1"/>
    </source>
</evidence>
<gene>
    <name evidence="2" type="ORF">B0F90DRAFT_1710574</name>
</gene>